<dbReference type="PANTHER" id="PTHR11236:SF48">
    <property type="entry name" value="ISOCHORISMATE SYNTHASE MENF"/>
    <property type="match status" value="1"/>
</dbReference>
<dbReference type="GO" id="GO:0000162">
    <property type="term" value="P:L-tryptophan biosynthetic process"/>
    <property type="evidence" value="ECO:0007669"/>
    <property type="project" value="TreeGrafter"/>
</dbReference>
<dbReference type="GO" id="GO:0016833">
    <property type="term" value="F:oxo-acid-lyase activity"/>
    <property type="evidence" value="ECO:0007669"/>
    <property type="project" value="InterPro"/>
</dbReference>
<accession>A0A3G8JMJ6</accession>
<dbReference type="GO" id="GO:0046872">
    <property type="term" value="F:metal ion binding"/>
    <property type="evidence" value="ECO:0007669"/>
    <property type="project" value="UniProtKB-KW"/>
</dbReference>
<dbReference type="GO" id="GO:0004106">
    <property type="term" value="F:chorismate mutase activity"/>
    <property type="evidence" value="ECO:0007669"/>
    <property type="project" value="UniProtKB-EC"/>
</dbReference>
<dbReference type="InterPro" id="IPR015890">
    <property type="entry name" value="Chorismate_C"/>
</dbReference>
<keyword evidence="4" id="KW-0456">Lyase</keyword>
<evidence type="ECO:0000256" key="3">
    <source>
        <dbReference type="ARBA" id="ARBA00022842"/>
    </source>
</evidence>
<dbReference type="InterPro" id="IPR019996">
    <property type="entry name" value="Salicylate_synthase"/>
</dbReference>
<dbReference type="Pfam" id="PF00425">
    <property type="entry name" value="Chorismate_bind"/>
    <property type="match status" value="1"/>
</dbReference>
<evidence type="ECO:0000256" key="1">
    <source>
        <dbReference type="ARBA" id="ARBA00001946"/>
    </source>
</evidence>
<reference evidence="7 8" key="1">
    <citation type="submission" date="2018-11" db="EMBL/GenBank/DDBJ databases">
        <title>Gordonia insulae sp. nov., isolated from an island soil.</title>
        <authorList>
            <person name="Kim Y.S."/>
            <person name="Kim S.B."/>
        </authorList>
    </citation>
    <scope>NUCLEOTIDE SEQUENCE [LARGE SCALE GENOMIC DNA]</scope>
    <source>
        <strain evidence="7 8">MMS17-SY073</strain>
    </source>
</reference>
<dbReference type="GO" id="GO:0008909">
    <property type="term" value="F:isochorismate synthase activity"/>
    <property type="evidence" value="ECO:0007669"/>
    <property type="project" value="InterPro"/>
</dbReference>
<keyword evidence="2" id="KW-0479">Metal-binding</keyword>
<dbReference type="RefSeq" id="WP_124708820.1">
    <property type="nucleotide sequence ID" value="NZ_CP033972.1"/>
</dbReference>
<organism evidence="7 8">
    <name type="scientific">Gordonia insulae</name>
    <dbReference type="NCBI Taxonomy" id="2420509"/>
    <lineage>
        <taxon>Bacteria</taxon>
        <taxon>Bacillati</taxon>
        <taxon>Actinomycetota</taxon>
        <taxon>Actinomycetes</taxon>
        <taxon>Mycobacteriales</taxon>
        <taxon>Gordoniaceae</taxon>
        <taxon>Gordonia</taxon>
    </lineage>
</organism>
<sequence length="472" mass="50078">MSLTVDSHTATASGDAWVSPELAARVCAAWAASGEFGEHVVYERDGRWVFAAGVAVRIVLTKDDVVVTEGSHRVSAPWRGDPSEALAAALASLATPDWRVYGWVGFDFCAPHHDLADRVSDGAVLAHLMVPVFEAVIDATGIDTAGADVATAARLRELADSVGALPQATPIEVGADTDGYRTRVARAVDEIDQGKYQKVILSRRVDVPFAVDIPATYALGRAGNNPARSYLLRLGSMSAAGFSPELVVATDTDGHVITEPLAGTRAFGRSAELDAAARADLRADVKEIAEHAMSVQACFEEIASVSLPGTTVVSEFMVVRERGSVQHLASTVRGELSPEAGPWRALAVLFPSITASGIPKTQALDAIYRLEPEGRGLYSGAVITASSAGDLEATLTLRSIFAVDGRAWLRAGAGIVGQSNPDREFEETCEKLASVAPFVVRSEDADRRDDAERDGAAREDAERENAERSRAR</sequence>
<evidence type="ECO:0000256" key="4">
    <source>
        <dbReference type="ARBA" id="ARBA00023239"/>
    </source>
</evidence>
<dbReference type="AlphaFoldDB" id="A0A3G8JMJ6"/>
<dbReference type="EMBL" id="CP033972">
    <property type="protein sequence ID" value="AZG46287.1"/>
    <property type="molecule type" value="Genomic_DNA"/>
</dbReference>
<protein>
    <submittedName>
        <fullName evidence="7">Salicylate synthase</fullName>
        <ecNumber evidence="7">5.4.99.5</ecNumber>
    </submittedName>
</protein>
<dbReference type="PANTHER" id="PTHR11236">
    <property type="entry name" value="AMINOBENZOATE/ANTHRANILATE SYNTHASE"/>
    <property type="match status" value="1"/>
</dbReference>
<dbReference type="Gene3D" id="3.60.120.10">
    <property type="entry name" value="Anthranilate synthase"/>
    <property type="match status" value="1"/>
</dbReference>
<evidence type="ECO:0000256" key="5">
    <source>
        <dbReference type="SAM" id="MobiDB-lite"/>
    </source>
</evidence>
<evidence type="ECO:0000313" key="8">
    <source>
        <dbReference type="Proteomes" id="UP000271469"/>
    </source>
</evidence>
<dbReference type="InterPro" id="IPR019999">
    <property type="entry name" value="Anth_synth_I-like"/>
</dbReference>
<evidence type="ECO:0000259" key="6">
    <source>
        <dbReference type="Pfam" id="PF00425"/>
    </source>
</evidence>
<gene>
    <name evidence="7" type="primary">mbtI</name>
    <name evidence="7" type="ORF">D7316_02888</name>
</gene>
<dbReference type="NCBIfam" id="TIGR03494">
    <property type="entry name" value="salicyl_syn"/>
    <property type="match status" value="1"/>
</dbReference>
<evidence type="ECO:0000256" key="2">
    <source>
        <dbReference type="ARBA" id="ARBA00022723"/>
    </source>
</evidence>
<keyword evidence="7" id="KW-0413">Isomerase</keyword>
<dbReference type="OrthoDB" id="3518032at2"/>
<dbReference type="InterPro" id="IPR005801">
    <property type="entry name" value="ADC_synthase"/>
</dbReference>
<name>A0A3G8JMJ6_9ACTN</name>
<dbReference type="EC" id="5.4.99.5" evidence="7"/>
<proteinExistence type="predicted"/>
<evidence type="ECO:0000313" key="7">
    <source>
        <dbReference type="EMBL" id="AZG46287.1"/>
    </source>
</evidence>
<keyword evidence="8" id="KW-1185">Reference proteome</keyword>
<feature type="domain" description="Chorismate-utilising enzyme C-terminal" evidence="6">
    <location>
        <begin position="178"/>
        <end position="431"/>
    </location>
</feature>
<feature type="region of interest" description="Disordered" evidence="5">
    <location>
        <begin position="443"/>
        <end position="472"/>
    </location>
</feature>
<comment type="cofactor">
    <cofactor evidence="1">
        <name>Mg(2+)</name>
        <dbReference type="ChEBI" id="CHEBI:18420"/>
    </cofactor>
</comment>
<dbReference type="SUPFAM" id="SSF56322">
    <property type="entry name" value="ADC synthase"/>
    <property type="match status" value="1"/>
</dbReference>
<dbReference type="KEGG" id="gom:D7316_02888"/>
<keyword evidence="3" id="KW-0460">Magnesium</keyword>
<dbReference type="Proteomes" id="UP000271469">
    <property type="component" value="Chromosome"/>
</dbReference>
<dbReference type="PRINTS" id="PR00095">
    <property type="entry name" value="ANTSNTHASEI"/>
</dbReference>